<proteinExistence type="predicted"/>
<gene>
    <name evidence="3" type="ORF">CAP_8434</name>
</gene>
<evidence type="ECO:0000259" key="2">
    <source>
        <dbReference type="Pfam" id="PF13090"/>
    </source>
</evidence>
<dbReference type="EMBL" id="ASRX01000084">
    <property type="protein sequence ID" value="EYF01280.1"/>
    <property type="molecule type" value="Genomic_DNA"/>
</dbReference>
<dbReference type="eggNOG" id="COG0855">
    <property type="taxonomic scope" value="Bacteria"/>
</dbReference>
<evidence type="ECO:0000313" key="3">
    <source>
        <dbReference type="EMBL" id="EYF01280.1"/>
    </source>
</evidence>
<dbReference type="GO" id="GO:0009358">
    <property type="term" value="C:polyphosphate kinase complex"/>
    <property type="evidence" value="ECO:0007669"/>
    <property type="project" value="InterPro"/>
</dbReference>
<accession>A0A017SXD0</accession>
<dbReference type="AlphaFoldDB" id="A0A017SXD0"/>
<comment type="caution">
    <text evidence="3">The sequence shown here is derived from an EMBL/GenBank/DDBJ whole genome shotgun (WGS) entry which is preliminary data.</text>
</comment>
<feature type="compositionally biased region" description="Basic residues" evidence="1">
    <location>
        <begin position="233"/>
        <end position="243"/>
    </location>
</feature>
<dbReference type="RefSeq" id="WP_231511919.1">
    <property type="nucleotide sequence ID" value="NZ_ASRX01000084.1"/>
</dbReference>
<feature type="domain" description="Polyphosphate kinase C-terminal" evidence="2">
    <location>
        <begin position="20"/>
        <end position="184"/>
    </location>
</feature>
<sequence length="243" mass="27380">MTSLFNLLTGYSAPPRWNRLVVAPLGLHEAILGLIAREAQHARAGRKGQIVAQMNALVDVDVIDALYAASQAGVEIHLGVRGICCLRPGIPGLSDKIRVRAIIDRFLEHKRLFRFANNGEDEIYFSSADWMPRNFHRRVEVLTPIMDPELRARAGEVLDLVMSDNVKSWELSADGTYHRVTTPQPPSPVVRAQSRQMERARERVKQLSDPLSRGGGRFHILRMPAGPPPEPRLRKHSKRKRQP</sequence>
<dbReference type="Gene3D" id="3.30.870.10">
    <property type="entry name" value="Endonuclease Chain A"/>
    <property type="match status" value="1"/>
</dbReference>
<dbReference type="Proteomes" id="UP000019678">
    <property type="component" value="Unassembled WGS sequence"/>
</dbReference>
<keyword evidence="3" id="KW-0808">Transferase</keyword>
<dbReference type="SUPFAM" id="SSF56024">
    <property type="entry name" value="Phospholipase D/nuclease"/>
    <property type="match status" value="1"/>
</dbReference>
<dbReference type="PANTHER" id="PTHR30218">
    <property type="entry name" value="POLYPHOSPHATE KINASE"/>
    <property type="match status" value="1"/>
</dbReference>
<evidence type="ECO:0000256" key="1">
    <source>
        <dbReference type="SAM" id="MobiDB-lite"/>
    </source>
</evidence>
<feature type="region of interest" description="Disordered" evidence="1">
    <location>
        <begin position="204"/>
        <end position="243"/>
    </location>
</feature>
<dbReference type="Pfam" id="PF13090">
    <property type="entry name" value="PP_kinase_C"/>
    <property type="match status" value="1"/>
</dbReference>
<dbReference type="CDD" id="cd09168">
    <property type="entry name" value="PLDc_PaPPK1_C2_like"/>
    <property type="match status" value="1"/>
</dbReference>
<organism evidence="3 4">
    <name type="scientific">Chondromyces apiculatus DSM 436</name>
    <dbReference type="NCBI Taxonomy" id="1192034"/>
    <lineage>
        <taxon>Bacteria</taxon>
        <taxon>Pseudomonadati</taxon>
        <taxon>Myxococcota</taxon>
        <taxon>Polyangia</taxon>
        <taxon>Polyangiales</taxon>
        <taxon>Polyangiaceae</taxon>
        <taxon>Chondromyces</taxon>
    </lineage>
</organism>
<keyword evidence="4" id="KW-1185">Reference proteome</keyword>
<evidence type="ECO:0000313" key="4">
    <source>
        <dbReference type="Proteomes" id="UP000019678"/>
    </source>
</evidence>
<dbReference type="PANTHER" id="PTHR30218:SF0">
    <property type="entry name" value="POLYPHOSPHATE KINASE"/>
    <property type="match status" value="1"/>
</dbReference>
<dbReference type="GO" id="GO:0006799">
    <property type="term" value="P:polyphosphate biosynthetic process"/>
    <property type="evidence" value="ECO:0007669"/>
    <property type="project" value="InterPro"/>
</dbReference>
<dbReference type="InterPro" id="IPR025200">
    <property type="entry name" value="PPK_C_dom2"/>
</dbReference>
<dbReference type="InterPro" id="IPR003414">
    <property type="entry name" value="PP_kinase"/>
</dbReference>
<dbReference type="STRING" id="1192034.CAP_8434"/>
<protein>
    <submittedName>
        <fullName evidence="3">Polyphosphate kinase</fullName>
    </submittedName>
</protein>
<dbReference type="GO" id="GO:0008976">
    <property type="term" value="F:polyphosphate kinase activity"/>
    <property type="evidence" value="ECO:0007669"/>
    <property type="project" value="InterPro"/>
</dbReference>
<name>A0A017SXD0_9BACT</name>
<reference evidence="3 4" key="1">
    <citation type="submission" date="2013-05" db="EMBL/GenBank/DDBJ databases">
        <title>Genome assembly of Chondromyces apiculatus DSM 436.</title>
        <authorList>
            <person name="Sharma G."/>
            <person name="Khatri I."/>
            <person name="Kaur C."/>
            <person name="Mayilraj S."/>
            <person name="Subramanian S."/>
        </authorList>
    </citation>
    <scope>NUCLEOTIDE SEQUENCE [LARGE SCALE GENOMIC DNA]</scope>
    <source>
        <strain evidence="3 4">DSM 436</strain>
    </source>
</reference>
<keyword evidence="3" id="KW-0418">Kinase</keyword>